<name>A0ABX7PT73_9BACT</name>
<keyword evidence="3" id="KW-1185">Reference proteome</keyword>
<protein>
    <submittedName>
        <fullName evidence="2">Uncharacterized protein</fullName>
    </submittedName>
</protein>
<evidence type="ECO:0000313" key="3">
    <source>
        <dbReference type="Proteomes" id="UP000663088"/>
    </source>
</evidence>
<dbReference type="EMBL" id="CP065956">
    <property type="protein sequence ID" value="QSR85948.1"/>
    <property type="molecule type" value="Genomic_DNA"/>
</dbReference>
<evidence type="ECO:0000313" key="2">
    <source>
        <dbReference type="EMBL" id="QSR85948.1"/>
    </source>
</evidence>
<proteinExistence type="predicted"/>
<feature type="compositionally biased region" description="Basic and acidic residues" evidence="1">
    <location>
        <begin position="191"/>
        <end position="203"/>
    </location>
</feature>
<dbReference type="RefSeq" id="WP_206843586.1">
    <property type="nucleotide sequence ID" value="NZ_CP065956.1"/>
</dbReference>
<evidence type="ECO:0000256" key="1">
    <source>
        <dbReference type="SAM" id="MobiDB-lite"/>
    </source>
</evidence>
<accession>A0ABX7PT73</accession>
<reference evidence="2 3" key="1">
    <citation type="submission" date="2020-12" db="EMBL/GenBank/DDBJ databases">
        <authorList>
            <person name="Awala S.I."/>
            <person name="Gwak J.-H."/>
            <person name="Kim S.-J."/>
            <person name="Rhee S.-K."/>
        </authorList>
    </citation>
    <scope>NUCLEOTIDE SEQUENCE [LARGE SCALE GENOMIC DNA]</scope>
    <source>
        <strain evidence="2 3">IT5</strain>
    </source>
</reference>
<organism evidence="2 3">
    <name type="scientific">Candidatus Methylacidiphilum infernorum</name>
    <dbReference type="NCBI Taxonomy" id="511746"/>
    <lineage>
        <taxon>Bacteria</taxon>
        <taxon>Pseudomonadati</taxon>
        <taxon>Verrucomicrobiota</taxon>
        <taxon>Methylacidiphilae</taxon>
        <taxon>Methylacidiphilales</taxon>
        <taxon>Methylacidiphilaceae</taxon>
        <taxon>Methylacidiphilum (ex Ratnadevi et al. 2023)</taxon>
    </lineage>
</organism>
<dbReference type="Proteomes" id="UP000663088">
    <property type="component" value="Chromosome"/>
</dbReference>
<feature type="region of interest" description="Disordered" evidence="1">
    <location>
        <begin position="32"/>
        <end position="76"/>
    </location>
</feature>
<sequence length="203" mass="22964">MDSIRSRGLQPLLLFLFVAVGPLYGQGTASTEIPPFPIPSPPNYQEQRPRLPIQNTSNAPDKPLLPPAQYAKEPLNPPPGISVEEYIGHRAVDKNGSGWGWVKKPNEDWKDAHWVALKETPGGIVAPWRKLKKKTADDNFEYRMKGYITDYKVYDPHTNELLEVFVPEMIEPIGPAKPLAMKPGPPSRFSHIPEEWNVRRTPR</sequence>
<feature type="region of interest" description="Disordered" evidence="1">
    <location>
        <begin position="178"/>
        <end position="203"/>
    </location>
</feature>
<gene>
    <name evidence="2" type="ORF">EM20IM_05330</name>
</gene>